<dbReference type="GO" id="GO:0005829">
    <property type="term" value="C:cytosol"/>
    <property type="evidence" value="ECO:0007669"/>
    <property type="project" value="TreeGrafter"/>
</dbReference>
<dbReference type="Proteomes" id="UP000608594">
    <property type="component" value="Unassembled WGS sequence"/>
</dbReference>
<dbReference type="EMBL" id="JACOQL010000002">
    <property type="protein sequence ID" value="MBC9246525.1"/>
    <property type="molecule type" value="Genomic_DNA"/>
</dbReference>
<reference evidence="2" key="1">
    <citation type="submission" date="2020-08" db="EMBL/GenBank/DDBJ databases">
        <title>Paracoccus amoyensis sp. nov., isolated from the surface seawater at coast of Xiamen, Fujian.</title>
        <authorList>
            <person name="Lyu L."/>
        </authorList>
    </citation>
    <scope>NUCLEOTIDE SEQUENCE</scope>
    <source>
        <strain evidence="2">11-3</strain>
    </source>
</reference>
<dbReference type="SUPFAM" id="SSF52218">
    <property type="entry name" value="Flavoproteins"/>
    <property type="match status" value="1"/>
</dbReference>
<sequence>MANGKRIGLVLGSIREGRINDRVAAWTIAQLRSHGFQVDVIDPADPDLLPVQVHDAAAIARLRDRMAELEGYVIVTPEYNHAEPGWLKTLIDAVTSEWWTRPVGIVSYGGVSGGLRATESLRAVFGELHAVVLRDTISFYSPWRKMDEQGTILDPVEADAAEAAMAIFAHRLRWWVDALADARIARPYTPEAG</sequence>
<proteinExistence type="predicted"/>
<organism evidence="2 3">
    <name type="scientific">Paracoccus amoyensis</name>
    <dbReference type="NCBI Taxonomy" id="2760093"/>
    <lineage>
        <taxon>Bacteria</taxon>
        <taxon>Pseudomonadati</taxon>
        <taxon>Pseudomonadota</taxon>
        <taxon>Alphaproteobacteria</taxon>
        <taxon>Rhodobacterales</taxon>
        <taxon>Paracoccaceae</taxon>
        <taxon>Paracoccus</taxon>
    </lineage>
</organism>
<dbReference type="AlphaFoldDB" id="A0A926GCD4"/>
<feature type="domain" description="NADPH-dependent FMN reductase-like" evidence="1">
    <location>
        <begin position="6"/>
        <end position="137"/>
    </location>
</feature>
<dbReference type="Gene3D" id="3.40.50.360">
    <property type="match status" value="1"/>
</dbReference>
<dbReference type="InterPro" id="IPR029039">
    <property type="entry name" value="Flavoprotein-like_sf"/>
</dbReference>
<dbReference type="GO" id="GO:0010181">
    <property type="term" value="F:FMN binding"/>
    <property type="evidence" value="ECO:0007669"/>
    <property type="project" value="TreeGrafter"/>
</dbReference>
<dbReference type="InterPro" id="IPR050712">
    <property type="entry name" value="NAD(P)H-dep_reductase"/>
</dbReference>
<dbReference type="InterPro" id="IPR005025">
    <property type="entry name" value="FMN_Rdtase-like_dom"/>
</dbReference>
<gene>
    <name evidence="2" type="ORF">H4P12_07325</name>
</gene>
<name>A0A926GCD4_9RHOB</name>
<dbReference type="PANTHER" id="PTHR30543:SF21">
    <property type="entry name" value="NAD(P)H-DEPENDENT FMN REDUCTASE LOT6"/>
    <property type="match status" value="1"/>
</dbReference>
<dbReference type="RefSeq" id="WP_187793004.1">
    <property type="nucleotide sequence ID" value="NZ_JACOQL010000002.1"/>
</dbReference>
<comment type="caution">
    <text evidence="2">The sequence shown here is derived from an EMBL/GenBank/DDBJ whole genome shotgun (WGS) entry which is preliminary data.</text>
</comment>
<evidence type="ECO:0000259" key="1">
    <source>
        <dbReference type="Pfam" id="PF03358"/>
    </source>
</evidence>
<dbReference type="PANTHER" id="PTHR30543">
    <property type="entry name" value="CHROMATE REDUCTASE"/>
    <property type="match status" value="1"/>
</dbReference>
<dbReference type="GO" id="GO:0016491">
    <property type="term" value="F:oxidoreductase activity"/>
    <property type="evidence" value="ECO:0007669"/>
    <property type="project" value="InterPro"/>
</dbReference>
<dbReference type="Pfam" id="PF03358">
    <property type="entry name" value="FMN_red"/>
    <property type="match status" value="1"/>
</dbReference>
<evidence type="ECO:0000313" key="3">
    <source>
        <dbReference type="Proteomes" id="UP000608594"/>
    </source>
</evidence>
<evidence type="ECO:0000313" key="2">
    <source>
        <dbReference type="EMBL" id="MBC9246525.1"/>
    </source>
</evidence>
<keyword evidence="3" id="KW-1185">Reference proteome</keyword>
<accession>A0A926GCD4</accession>
<protein>
    <submittedName>
        <fullName evidence="2">NAD(P)H-dependent oxidoreductase</fullName>
    </submittedName>
</protein>